<evidence type="ECO:0000256" key="6">
    <source>
        <dbReference type="ARBA" id="ARBA00037784"/>
    </source>
</evidence>
<dbReference type="Pfam" id="PF02137">
    <property type="entry name" value="A_deamin"/>
    <property type="match status" value="1"/>
</dbReference>
<evidence type="ECO:0000313" key="14">
    <source>
        <dbReference type="EMBL" id="CAL5224716.1"/>
    </source>
</evidence>
<feature type="compositionally biased region" description="Basic and acidic residues" evidence="12">
    <location>
        <begin position="78"/>
        <end position="99"/>
    </location>
</feature>
<organism evidence="14 15">
    <name type="scientific">Coccomyxa viridis</name>
    <dbReference type="NCBI Taxonomy" id="1274662"/>
    <lineage>
        <taxon>Eukaryota</taxon>
        <taxon>Viridiplantae</taxon>
        <taxon>Chlorophyta</taxon>
        <taxon>core chlorophytes</taxon>
        <taxon>Trebouxiophyceae</taxon>
        <taxon>Trebouxiophyceae incertae sedis</taxon>
        <taxon>Coccomyxaceae</taxon>
        <taxon>Coccomyxa</taxon>
    </lineage>
</organism>
<dbReference type="Proteomes" id="UP001497392">
    <property type="component" value="Unassembled WGS sequence"/>
</dbReference>
<comment type="similarity">
    <text evidence="7">Belongs to the ADAT1 family.</text>
</comment>
<sequence>MSTASLPEAVAEVILRQYESLPKTGKPQPNEHTVLAGFAVSINNDFQDSVQGAATQPGHARLVPVALGTGTKCVGSRQSRDQIDVINDSHAETPARNNEEAGSTELKQIDARQPTAAAGSLRSQSHEEEEQRRNWEASQEEGVLRTKPGRGSPTQSLSCSDKLARWCILGVQGALLLQVLEVPLYMSSLTVACTAEPAKHSTKEAFSALERAVLGRTAGARDHLGVAKEDTIPKLYVLSQLPANLAEPFTPSAARNVSTGLSINWHAPPSGRWSLARGNRCQQGVAEATLAASGRKAGTAKTAASLQSHKTRSILCRAAFFDRYLSLKAHAQSGDRRMGPVLLPQSPEQQYTRAKTEQDYLSRWQALQATDSIFSVWYSARGLSCP</sequence>
<dbReference type="EC" id="3.5.4.34" evidence="8"/>
<dbReference type="EMBL" id="CAXHTA020000011">
    <property type="protein sequence ID" value="CAL5224716.1"/>
    <property type="molecule type" value="Genomic_DNA"/>
</dbReference>
<comment type="caution">
    <text evidence="14">The sequence shown here is derived from an EMBL/GenBank/DDBJ whole genome shotgun (WGS) entry which is preliminary data.</text>
</comment>
<proteinExistence type="inferred from homology"/>
<keyword evidence="3" id="KW-0378">Hydrolase</keyword>
<evidence type="ECO:0000313" key="15">
    <source>
        <dbReference type="Proteomes" id="UP001497392"/>
    </source>
</evidence>
<comment type="cofactor">
    <cofactor evidence="5">
        <name>1D-myo-inositol hexakisphosphate</name>
        <dbReference type="ChEBI" id="CHEBI:58130"/>
    </cofactor>
</comment>
<comment type="function">
    <text evidence="6">Specifically deaminates adenosine-37 to inosine in tRNA-Ala.</text>
</comment>
<feature type="region of interest" description="Disordered" evidence="12">
    <location>
        <begin position="71"/>
        <end position="157"/>
    </location>
</feature>
<feature type="compositionally biased region" description="Basic and acidic residues" evidence="12">
    <location>
        <begin position="124"/>
        <end position="135"/>
    </location>
</feature>
<evidence type="ECO:0000256" key="12">
    <source>
        <dbReference type="SAM" id="MobiDB-lite"/>
    </source>
</evidence>
<keyword evidence="4" id="KW-0862">Zinc</keyword>
<name>A0ABP1FXV7_9CHLO</name>
<evidence type="ECO:0000256" key="4">
    <source>
        <dbReference type="ARBA" id="ARBA00022833"/>
    </source>
</evidence>
<evidence type="ECO:0000256" key="5">
    <source>
        <dbReference type="ARBA" id="ARBA00037026"/>
    </source>
</evidence>
<evidence type="ECO:0000256" key="7">
    <source>
        <dbReference type="ARBA" id="ARBA00038326"/>
    </source>
</evidence>
<evidence type="ECO:0000256" key="9">
    <source>
        <dbReference type="ARBA" id="ARBA00040502"/>
    </source>
</evidence>
<gene>
    <name evidence="14" type="primary">g7448</name>
    <name evidence="14" type="ORF">VP750_LOCUS6375</name>
</gene>
<accession>A0ABP1FXV7</accession>
<keyword evidence="2" id="KW-0479">Metal-binding</keyword>
<evidence type="ECO:0000256" key="2">
    <source>
        <dbReference type="ARBA" id="ARBA00022723"/>
    </source>
</evidence>
<dbReference type="PROSITE" id="PS50141">
    <property type="entry name" value="A_DEAMIN_EDITASE"/>
    <property type="match status" value="1"/>
</dbReference>
<evidence type="ECO:0000256" key="3">
    <source>
        <dbReference type="ARBA" id="ARBA00022801"/>
    </source>
</evidence>
<protein>
    <recommendedName>
        <fullName evidence="9">tRNA-specific adenosine deaminase 1</fullName>
        <ecNumber evidence="8">3.5.4.34</ecNumber>
    </recommendedName>
    <alternativeName>
        <fullName evidence="10">tRNA-specific adenosine-37 deaminase</fullName>
    </alternativeName>
</protein>
<evidence type="ECO:0000256" key="8">
    <source>
        <dbReference type="ARBA" id="ARBA00038940"/>
    </source>
</evidence>
<evidence type="ECO:0000256" key="10">
    <source>
        <dbReference type="ARBA" id="ARBA00041760"/>
    </source>
</evidence>
<evidence type="ECO:0000256" key="1">
    <source>
        <dbReference type="ARBA" id="ARBA00022694"/>
    </source>
</evidence>
<keyword evidence="1" id="KW-0819">tRNA processing</keyword>
<dbReference type="SMART" id="SM00552">
    <property type="entry name" value="ADEAMc"/>
    <property type="match status" value="1"/>
</dbReference>
<evidence type="ECO:0000256" key="11">
    <source>
        <dbReference type="ARBA" id="ARBA00047635"/>
    </source>
</evidence>
<keyword evidence="15" id="KW-1185">Reference proteome</keyword>
<comment type="catalytic activity">
    <reaction evidence="11">
        <text>adenosine(37) in tRNA(Ala) + H2O + H(+) = inosine(37) in tRNA(Ala) + NH4(+)</text>
        <dbReference type="Rhea" id="RHEA:50968"/>
        <dbReference type="Rhea" id="RHEA-COMP:12855"/>
        <dbReference type="Rhea" id="RHEA-COMP:12856"/>
        <dbReference type="ChEBI" id="CHEBI:15377"/>
        <dbReference type="ChEBI" id="CHEBI:15378"/>
        <dbReference type="ChEBI" id="CHEBI:28938"/>
        <dbReference type="ChEBI" id="CHEBI:74411"/>
        <dbReference type="ChEBI" id="CHEBI:82852"/>
        <dbReference type="EC" id="3.5.4.34"/>
    </reaction>
</comment>
<evidence type="ECO:0000259" key="13">
    <source>
        <dbReference type="PROSITE" id="PS50141"/>
    </source>
</evidence>
<feature type="domain" description="A to I editase" evidence="13">
    <location>
        <begin position="151"/>
        <end position="355"/>
    </location>
</feature>
<dbReference type="PANTHER" id="PTHR46516">
    <property type="entry name" value="TRNA-SPECIFIC ADENOSINE DEAMINASE 1"/>
    <property type="match status" value="1"/>
</dbReference>
<dbReference type="PANTHER" id="PTHR46516:SF1">
    <property type="entry name" value="TRNA-SPECIFIC ADENOSINE DEAMINASE 1"/>
    <property type="match status" value="1"/>
</dbReference>
<reference evidence="14 15" key="1">
    <citation type="submission" date="2024-06" db="EMBL/GenBank/DDBJ databases">
        <authorList>
            <person name="Kraege A."/>
            <person name="Thomma B."/>
        </authorList>
    </citation>
    <scope>NUCLEOTIDE SEQUENCE [LARGE SCALE GENOMIC DNA]</scope>
</reference>
<dbReference type="InterPro" id="IPR002466">
    <property type="entry name" value="A_deamin"/>
</dbReference>